<name>A0AAN7XKW3_ELEMC</name>
<evidence type="ECO:0008006" key="9">
    <source>
        <dbReference type="Google" id="ProtNLM"/>
    </source>
</evidence>
<comment type="pathway">
    <text evidence="1">Protein modification; protein ubiquitination.</text>
</comment>
<dbReference type="PROSITE" id="PS50225">
    <property type="entry name" value="SOCS"/>
    <property type="match status" value="1"/>
</dbReference>
<dbReference type="InterPro" id="IPR036860">
    <property type="entry name" value="SH2_dom_sf"/>
</dbReference>
<accession>A0AAN7XKW3</accession>
<evidence type="ECO:0000256" key="4">
    <source>
        <dbReference type="SAM" id="MobiDB-lite"/>
    </source>
</evidence>
<comment type="caution">
    <text evidence="7">The sequence shown here is derived from an EMBL/GenBank/DDBJ whole genome shotgun (WGS) entry which is preliminary data.</text>
</comment>
<evidence type="ECO:0000256" key="3">
    <source>
        <dbReference type="PROSITE-ProRule" id="PRU00191"/>
    </source>
</evidence>
<protein>
    <recommendedName>
        <fullName evidence="9">Suppressor of cytokine signaling 1</fullName>
    </recommendedName>
</protein>
<dbReference type="GO" id="GO:0046854">
    <property type="term" value="P:phosphatidylinositol phosphate biosynthetic process"/>
    <property type="evidence" value="ECO:0007669"/>
    <property type="project" value="TreeGrafter"/>
</dbReference>
<gene>
    <name evidence="7" type="ORF">PBY51_020013</name>
</gene>
<evidence type="ECO:0000256" key="2">
    <source>
        <dbReference type="ARBA" id="ARBA00022999"/>
    </source>
</evidence>
<evidence type="ECO:0000313" key="7">
    <source>
        <dbReference type="EMBL" id="KAK5865771.1"/>
    </source>
</evidence>
<keyword evidence="2 3" id="KW-0727">SH2 domain</keyword>
<dbReference type="EMBL" id="JAUZQC010000009">
    <property type="protein sequence ID" value="KAK5865771.1"/>
    <property type="molecule type" value="Genomic_DNA"/>
</dbReference>
<dbReference type="SMART" id="SM00252">
    <property type="entry name" value="SH2"/>
    <property type="match status" value="1"/>
</dbReference>
<feature type="domain" description="SH2" evidence="5">
    <location>
        <begin position="125"/>
        <end position="217"/>
    </location>
</feature>
<dbReference type="InterPro" id="IPR001496">
    <property type="entry name" value="SOCS_box"/>
</dbReference>
<feature type="domain" description="SOCS box" evidence="6">
    <location>
        <begin position="206"/>
        <end position="256"/>
    </location>
</feature>
<evidence type="ECO:0000256" key="1">
    <source>
        <dbReference type="ARBA" id="ARBA00004906"/>
    </source>
</evidence>
<dbReference type="PROSITE" id="PS50001">
    <property type="entry name" value="SH2"/>
    <property type="match status" value="1"/>
</dbReference>
<sequence length="257" mass="29388">MQQLVKRRILLCRMVRDNLHGNVVHRKQNYTADTQNQSQPPEEHAALERARSPEIVQPESQEPTERQLDLLLWQKFNLNGEPGSSCQPFTGANAESLPTHLRPFSSAEEYRLVKHTHHQLQHSGFYWGSMTMEQAHEILTRAPLGTFLIRDSGRSDVFFTLSYQSDDGPTSVRVLLNNLLFSLYGSSRTFDSLFALLTFYTGSSCKLTSPYRRQRPEHLKQMCRRAVIGLYGAEHLSTLPGLCPQLKNYVQSYSCCI</sequence>
<dbReference type="AlphaFoldDB" id="A0AAN7XKW3"/>
<dbReference type="Pfam" id="PF00017">
    <property type="entry name" value="SH2"/>
    <property type="match status" value="1"/>
</dbReference>
<dbReference type="GO" id="GO:0005942">
    <property type="term" value="C:phosphatidylinositol 3-kinase complex"/>
    <property type="evidence" value="ECO:0007669"/>
    <property type="project" value="TreeGrafter"/>
</dbReference>
<evidence type="ECO:0000259" key="6">
    <source>
        <dbReference type="PROSITE" id="PS50225"/>
    </source>
</evidence>
<feature type="compositionally biased region" description="Polar residues" evidence="4">
    <location>
        <begin position="29"/>
        <end position="40"/>
    </location>
</feature>
<dbReference type="InterPro" id="IPR000980">
    <property type="entry name" value="SH2"/>
</dbReference>
<dbReference type="Proteomes" id="UP001346869">
    <property type="component" value="Unassembled WGS sequence"/>
</dbReference>
<dbReference type="SUPFAM" id="SSF55550">
    <property type="entry name" value="SH2 domain"/>
    <property type="match status" value="1"/>
</dbReference>
<evidence type="ECO:0000259" key="5">
    <source>
        <dbReference type="PROSITE" id="PS50001"/>
    </source>
</evidence>
<keyword evidence="8" id="KW-1185">Reference proteome</keyword>
<dbReference type="PANTHER" id="PTHR10155:SF4">
    <property type="entry name" value="SUPPRESSOR OF CYTOKINE SIGNALING 1"/>
    <property type="match status" value="1"/>
</dbReference>
<reference evidence="7 8" key="1">
    <citation type="journal article" date="2023" name="Genes (Basel)">
        <title>Chromosome-Level Genome Assembly and Circadian Gene Repertoire of the Patagonia Blennie Eleginops maclovinus-The Closest Ancestral Proxy of Antarctic Cryonotothenioids.</title>
        <authorList>
            <person name="Cheng C.C."/>
            <person name="Rivera-Colon A.G."/>
            <person name="Minhas B.F."/>
            <person name="Wilson L."/>
            <person name="Rayamajhi N."/>
            <person name="Vargas-Chacoff L."/>
            <person name="Catchen J.M."/>
        </authorList>
    </citation>
    <scope>NUCLEOTIDE SEQUENCE [LARGE SCALE GENOMIC DNA]</scope>
    <source>
        <strain evidence="7">JMC-PN-2008</strain>
    </source>
</reference>
<feature type="region of interest" description="Disordered" evidence="4">
    <location>
        <begin position="29"/>
        <end position="63"/>
    </location>
</feature>
<dbReference type="Gene3D" id="1.10.750.20">
    <property type="entry name" value="SOCS box"/>
    <property type="match status" value="1"/>
</dbReference>
<reference evidence="7 8" key="2">
    <citation type="journal article" date="2023" name="Mol. Biol. Evol.">
        <title>Genomics of Secondarily Temperate Adaptation in the Only Non-Antarctic Icefish.</title>
        <authorList>
            <person name="Rivera-Colon A.G."/>
            <person name="Rayamajhi N."/>
            <person name="Minhas B.F."/>
            <person name="Madrigal G."/>
            <person name="Bilyk K.T."/>
            <person name="Yoon V."/>
            <person name="Hune M."/>
            <person name="Gregory S."/>
            <person name="Cheng C.H.C."/>
            <person name="Catchen J.M."/>
        </authorList>
    </citation>
    <scope>NUCLEOTIDE SEQUENCE [LARGE SCALE GENOMIC DNA]</scope>
    <source>
        <strain evidence="7">JMC-PN-2008</strain>
    </source>
</reference>
<evidence type="ECO:0000313" key="8">
    <source>
        <dbReference type="Proteomes" id="UP001346869"/>
    </source>
</evidence>
<dbReference type="GO" id="GO:0046935">
    <property type="term" value="F:1-phosphatidylinositol-3-kinase regulator activity"/>
    <property type="evidence" value="ECO:0007669"/>
    <property type="project" value="TreeGrafter"/>
</dbReference>
<dbReference type="Gene3D" id="3.30.505.10">
    <property type="entry name" value="SH2 domain"/>
    <property type="match status" value="1"/>
</dbReference>
<dbReference type="PANTHER" id="PTHR10155">
    <property type="entry name" value="PHOSPHATIDYLINOSITOL 3-KINASE REGULATORY SUBUNIT"/>
    <property type="match status" value="1"/>
</dbReference>
<proteinExistence type="predicted"/>
<feature type="compositionally biased region" description="Basic and acidic residues" evidence="4">
    <location>
        <begin position="41"/>
        <end position="52"/>
    </location>
</feature>
<organism evidence="7 8">
    <name type="scientific">Eleginops maclovinus</name>
    <name type="common">Patagonian blennie</name>
    <name type="synonym">Eleginus maclovinus</name>
    <dbReference type="NCBI Taxonomy" id="56733"/>
    <lineage>
        <taxon>Eukaryota</taxon>
        <taxon>Metazoa</taxon>
        <taxon>Chordata</taxon>
        <taxon>Craniata</taxon>
        <taxon>Vertebrata</taxon>
        <taxon>Euteleostomi</taxon>
        <taxon>Actinopterygii</taxon>
        <taxon>Neopterygii</taxon>
        <taxon>Teleostei</taxon>
        <taxon>Neoteleostei</taxon>
        <taxon>Acanthomorphata</taxon>
        <taxon>Eupercaria</taxon>
        <taxon>Perciformes</taxon>
        <taxon>Notothenioidei</taxon>
        <taxon>Eleginopidae</taxon>
        <taxon>Eleginops</taxon>
    </lineage>
</organism>